<comment type="caution">
    <text evidence="1">The sequence shown here is derived from an EMBL/GenBank/DDBJ whole genome shotgun (WGS) entry which is preliminary data.</text>
</comment>
<gene>
    <name evidence="1" type="ORF">FHR65_003927</name>
</gene>
<dbReference type="AlphaFoldDB" id="A0AB73H1R1"/>
<organism evidence="1">
    <name type="scientific">Xanthomonas arboricola</name>
    <dbReference type="NCBI Taxonomy" id="56448"/>
    <lineage>
        <taxon>Bacteria</taxon>
        <taxon>Pseudomonadati</taxon>
        <taxon>Pseudomonadota</taxon>
        <taxon>Gammaproteobacteria</taxon>
        <taxon>Lysobacterales</taxon>
        <taxon>Lysobacteraceae</taxon>
        <taxon>Xanthomonas</taxon>
    </lineage>
</organism>
<evidence type="ECO:0000313" key="1">
    <source>
        <dbReference type="EMBL" id="MBB5672329.1"/>
    </source>
</evidence>
<proteinExistence type="predicted"/>
<accession>A0AB73H1R1</accession>
<protein>
    <submittedName>
        <fullName evidence="1">Uncharacterized protein</fullName>
    </submittedName>
</protein>
<reference evidence="1" key="1">
    <citation type="submission" date="2020-08" db="EMBL/GenBank/DDBJ databases">
        <title>Studying the diversity of plant-associated saprophytic bacteria and their role in host health and plant-pathogen interactions.</title>
        <authorList>
            <person name="Potnis N."/>
        </authorList>
    </citation>
    <scope>NUCLEOTIDE SEQUENCE</scope>
    <source>
        <strain evidence="1">F21</strain>
    </source>
</reference>
<name>A0AB73H1R1_9XANT</name>
<dbReference type="Proteomes" id="UP000528595">
    <property type="component" value="Unassembled WGS sequence"/>
</dbReference>
<sequence>MRFIAGLIQQFKAPSRAVPVAALAYAAPERRMGIHEVMGRPQMDVQTLTKANDLRAMDMAGRMAAEALGLVIIRNPGGPGFMTQRTGVQCHEDWRLVHTGRSESEVFAGLGIDAMRVATCRNDAGTMRFVGQGAVDKLEAALPRRIEQYDYASLRDMHEEREELELASSAPRP</sequence>
<dbReference type="RefSeq" id="WP_184578633.1">
    <property type="nucleotide sequence ID" value="NZ_JACIIQ010000022.1"/>
</dbReference>
<dbReference type="EMBL" id="JACIIQ010000022">
    <property type="protein sequence ID" value="MBB5672329.1"/>
    <property type="molecule type" value="Genomic_DNA"/>
</dbReference>